<evidence type="ECO:0000256" key="1">
    <source>
        <dbReference type="SAM" id="Phobius"/>
    </source>
</evidence>
<gene>
    <name evidence="2" type="ORF">B0T23DRAFT_104485</name>
</gene>
<feature type="transmembrane region" description="Helical" evidence="1">
    <location>
        <begin position="31"/>
        <end position="51"/>
    </location>
</feature>
<keyword evidence="3" id="KW-1185">Reference proteome</keyword>
<comment type="caution">
    <text evidence="2">The sequence shown here is derived from an EMBL/GenBank/DDBJ whole genome shotgun (WGS) entry which is preliminary data.</text>
</comment>
<accession>A0AAJ0I953</accession>
<feature type="transmembrane region" description="Helical" evidence="1">
    <location>
        <begin position="100"/>
        <end position="120"/>
    </location>
</feature>
<keyword evidence="1" id="KW-1133">Transmembrane helix</keyword>
<dbReference type="AlphaFoldDB" id="A0AAJ0I953"/>
<evidence type="ECO:0000313" key="2">
    <source>
        <dbReference type="EMBL" id="KAK3494269.1"/>
    </source>
</evidence>
<dbReference type="Proteomes" id="UP001285908">
    <property type="component" value="Unassembled WGS sequence"/>
</dbReference>
<protein>
    <submittedName>
        <fullName evidence="2">Uncharacterized protein</fullName>
    </submittedName>
</protein>
<organism evidence="2 3">
    <name type="scientific">Neurospora hispaniola</name>
    <dbReference type="NCBI Taxonomy" id="588809"/>
    <lineage>
        <taxon>Eukaryota</taxon>
        <taxon>Fungi</taxon>
        <taxon>Dikarya</taxon>
        <taxon>Ascomycota</taxon>
        <taxon>Pezizomycotina</taxon>
        <taxon>Sordariomycetes</taxon>
        <taxon>Sordariomycetidae</taxon>
        <taxon>Sordariales</taxon>
        <taxon>Sordariaceae</taxon>
        <taxon>Neurospora</taxon>
    </lineage>
</organism>
<reference evidence="2 3" key="1">
    <citation type="journal article" date="2023" name="Mol. Phylogenet. Evol.">
        <title>Genome-scale phylogeny and comparative genomics of the fungal order Sordariales.</title>
        <authorList>
            <person name="Hensen N."/>
            <person name="Bonometti L."/>
            <person name="Westerberg I."/>
            <person name="Brannstrom I.O."/>
            <person name="Guillou S."/>
            <person name="Cros-Aarteil S."/>
            <person name="Calhoun S."/>
            <person name="Haridas S."/>
            <person name="Kuo A."/>
            <person name="Mondo S."/>
            <person name="Pangilinan J."/>
            <person name="Riley R."/>
            <person name="LaButti K."/>
            <person name="Andreopoulos B."/>
            <person name="Lipzen A."/>
            <person name="Chen C."/>
            <person name="Yan M."/>
            <person name="Daum C."/>
            <person name="Ng V."/>
            <person name="Clum A."/>
            <person name="Steindorff A."/>
            <person name="Ohm R.A."/>
            <person name="Martin F."/>
            <person name="Silar P."/>
            <person name="Natvig D.O."/>
            <person name="Lalanne C."/>
            <person name="Gautier V."/>
            <person name="Ament-Velasquez S.L."/>
            <person name="Kruys A."/>
            <person name="Hutchinson M.I."/>
            <person name="Powell A.J."/>
            <person name="Barry K."/>
            <person name="Miller A.N."/>
            <person name="Grigoriev I.V."/>
            <person name="Debuchy R."/>
            <person name="Gladieux P."/>
            <person name="Hiltunen Thoren M."/>
            <person name="Johannesson H."/>
        </authorList>
    </citation>
    <scope>NUCLEOTIDE SEQUENCE [LARGE SCALE GENOMIC DNA]</scope>
    <source>
        <strain evidence="2 3">FGSC 10403</strain>
    </source>
</reference>
<evidence type="ECO:0000313" key="3">
    <source>
        <dbReference type="Proteomes" id="UP001285908"/>
    </source>
</evidence>
<keyword evidence="1" id="KW-0812">Transmembrane</keyword>
<sequence>MCHVTDDAFFFFFASPFLFLSRFNTTFRATASRFFLVLLFFFSFKIFFFIISIHSSARSVREIEWLGLGMKRKATARHGDDVESGGRQPPGIPAPHMPELCLVSAIFIQFICTIIALMGWDRAGIGPLCTLCEPPYAIRYTRLIAVGSTARYR</sequence>
<dbReference type="EMBL" id="JAULSX010000003">
    <property type="protein sequence ID" value="KAK3494269.1"/>
    <property type="molecule type" value="Genomic_DNA"/>
</dbReference>
<dbReference type="RefSeq" id="XP_062693698.1">
    <property type="nucleotide sequence ID" value="XM_062831752.1"/>
</dbReference>
<feature type="transmembrane region" description="Helical" evidence="1">
    <location>
        <begin position="7"/>
        <end position="25"/>
    </location>
</feature>
<keyword evidence="1" id="KW-0472">Membrane</keyword>
<name>A0AAJ0I953_9PEZI</name>
<proteinExistence type="predicted"/>
<dbReference type="GeneID" id="87869374"/>